<accession>A0A2M8PA05</accession>
<reference evidence="3 4" key="1">
    <citation type="submission" date="2017-11" db="EMBL/GenBank/DDBJ databases">
        <title>Evolution of Phototrophy in the Chloroflexi Phylum Driven by Horizontal Gene Transfer.</title>
        <authorList>
            <person name="Ward L.M."/>
            <person name="Hemp J."/>
            <person name="Shih P.M."/>
            <person name="Mcglynn S.E."/>
            <person name="Fischer W."/>
        </authorList>
    </citation>
    <scope>NUCLEOTIDE SEQUENCE [LARGE SCALE GENOMIC DNA]</scope>
    <source>
        <strain evidence="3">JP3_13</strain>
    </source>
</reference>
<dbReference type="InterPro" id="IPR043143">
    <property type="entry name" value="Mal/L-sulf/L-lact_DH-like_NADP"/>
</dbReference>
<dbReference type="SUPFAM" id="SSF89733">
    <property type="entry name" value="L-sulfolactate dehydrogenase-like"/>
    <property type="match status" value="1"/>
</dbReference>
<keyword evidence="2" id="KW-0560">Oxidoreductase</keyword>
<comment type="similarity">
    <text evidence="1">Belongs to the LDH2/MDH2 oxidoreductase family.</text>
</comment>
<dbReference type="EMBL" id="PGTM01000426">
    <property type="protein sequence ID" value="PJF34383.1"/>
    <property type="molecule type" value="Genomic_DNA"/>
</dbReference>
<evidence type="ECO:0000313" key="4">
    <source>
        <dbReference type="Proteomes" id="UP000229681"/>
    </source>
</evidence>
<organism evidence="3 4">
    <name type="scientific">Candidatus Thermofonsia Clade 1 bacterium</name>
    <dbReference type="NCBI Taxonomy" id="2364210"/>
    <lineage>
        <taxon>Bacteria</taxon>
        <taxon>Bacillati</taxon>
        <taxon>Chloroflexota</taxon>
        <taxon>Candidatus Thermofontia</taxon>
        <taxon>Candidatus Thermofonsia Clade 1</taxon>
    </lineage>
</organism>
<protein>
    <recommendedName>
        <fullName evidence="5">Lactate dehydrogenase</fullName>
    </recommendedName>
</protein>
<proteinExistence type="inferred from homology"/>
<dbReference type="Pfam" id="PF02615">
    <property type="entry name" value="Ldh_2"/>
    <property type="match status" value="1"/>
</dbReference>
<dbReference type="InterPro" id="IPR003767">
    <property type="entry name" value="Malate/L-lactate_DH-like"/>
</dbReference>
<evidence type="ECO:0008006" key="5">
    <source>
        <dbReference type="Google" id="ProtNLM"/>
    </source>
</evidence>
<dbReference type="Gene3D" id="3.30.1370.60">
    <property type="entry name" value="Hypothetical oxidoreductase yiak, domain 2"/>
    <property type="match status" value="1"/>
</dbReference>
<evidence type="ECO:0000313" key="3">
    <source>
        <dbReference type="EMBL" id="PJF34383.1"/>
    </source>
</evidence>
<sequence length="199" mass="21297">MNVGGTFAAPPNTNVPALGVNPMCLALPRADGAPIVGDFATTEGVWSEVLLAQLEDRQLPPQRFIAADGAYTTQPEQAYAVRIFGGIKGFLLNLTIEALCSALIGALPAHKAQSEYDLGFLFMAFSGTLFRSEAELMAQELSALADMLRRLPQAASEPLRLPNEGSAARRAESLRRGTLDLHPKLWARLQALAADPNAL</sequence>
<dbReference type="AlphaFoldDB" id="A0A2M8PA05"/>
<dbReference type="Proteomes" id="UP000229681">
    <property type="component" value="Unassembled WGS sequence"/>
</dbReference>
<dbReference type="GO" id="GO:0016491">
    <property type="term" value="F:oxidoreductase activity"/>
    <property type="evidence" value="ECO:0007669"/>
    <property type="project" value="UniProtKB-KW"/>
</dbReference>
<evidence type="ECO:0000256" key="2">
    <source>
        <dbReference type="ARBA" id="ARBA00023002"/>
    </source>
</evidence>
<comment type="caution">
    <text evidence="3">The sequence shown here is derived from an EMBL/GenBank/DDBJ whole genome shotgun (WGS) entry which is preliminary data.</text>
</comment>
<dbReference type="PANTHER" id="PTHR11091">
    <property type="entry name" value="OXIDOREDUCTASE-RELATED"/>
    <property type="match status" value="1"/>
</dbReference>
<name>A0A2M8PA05_9CHLR</name>
<dbReference type="PANTHER" id="PTHR11091:SF0">
    <property type="entry name" value="MALATE DEHYDROGENASE"/>
    <property type="match status" value="1"/>
</dbReference>
<evidence type="ECO:0000256" key="1">
    <source>
        <dbReference type="ARBA" id="ARBA00006056"/>
    </source>
</evidence>
<gene>
    <name evidence="3" type="ORF">CUN49_15950</name>
</gene>
<dbReference type="InterPro" id="IPR036111">
    <property type="entry name" value="Mal/L-sulfo/L-lacto_DH-like_sf"/>
</dbReference>